<dbReference type="PANTHER" id="PTHR15337">
    <property type="entry name" value="ANTERIOR GRADIENT PROTEIN-RELATED"/>
    <property type="match status" value="1"/>
</dbReference>
<dbReference type="InterPro" id="IPR051099">
    <property type="entry name" value="AGR/TXD"/>
</dbReference>
<accession>A0A6J4HZ46</accession>
<sequence>MRRANFVQTSVRLIAAADRTRPPVAQDAKLLDTFAVKQLRSFSLLVAFFLALDATAFADAKPGWLTDIKQAKDRAKSDKKLILVDFTGSDWCGWCIKLDKEVFSRPEFKDYADKNLVLLEVDFPKRTELSAAQKAHNMELAEQYQVQGFPTIIVLNGEGRKVGELGYMPGGPSAFLAELDKLRKG</sequence>
<name>A0A6J4HZ46_9BACT</name>
<keyword evidence="3" id="KW-0413">Isomerase</keyword>
<dbReference type="PANTHER" id="PTHR15337:SF11">
    <property type="entry name" value="THIOREDOXIN DOMAIN-CONTAINING PROTEIN"/>
    <property type="match status" value="1"/>
</dbReference>
<dbReference type="Pfam" id="PF13098">
    <property type="entry name" value="Thioredoxin_2"/>
    <property type="match status" value="1"/>
</dbReference>
<proteinExistence type="predicted"/>
<dbReference type="PROSITE" id="PS51352">
    <property type="entry name" value="THIOREDOXIN_2"/>
    <property type="match status" value="1"/>
</dbReference>
<evidence type="ECO:0000259" key="2">
    <source>
        <dbReference type="PROSITE" id="PS51352"/>
    </source>
</evidence>
<reference evidence="3" key="1">
    <citation type="submission" date="2020-02" db="EMBL/GenBank/DDBJ databases">
        <authorList>
            <person name="Meier V. D."/>
        </authorList>
    </citation>
    <scope>NUCLEOTIDE SEQUENCE</scope>
    <source>
        <strain evidence="3">AVDCRST_MAG42</strain>
    </source>
</reference>
<organism evidence="3">
    <name type="scientific">uncultured Chthoniobacterales bacterium</name>
    <dbReference type="NCBI Taxonomy" id="1836801"/>
    <lineage>
        <taxon>Bacteria</taxon>
        <taxon>Pseudomonadati</taxon>
        <taxon>Verrucomicrobiota</taxon>
        <taxon>Spartobacteria</taxon>
        <taxon>Chthoniobacterales</taxon>
        <taxon>environmental samples</taxon>
    </lineage>
</organism>
<evidence type="ECO:0000256" key="1">
    <source>
        <dbReference type="ARBA" id="ARBA00022729"/>
    </source>
</evidence>
<dbReference type="GO" id="GO:0016853">
    <property type="term" value="F:isomerase activity"/>
    <property type="evidence" value="ECO:0007669"/>
    <property type="project" value="UniProtKB-KW"/>
</dbReference>
<keyword evidence="1" id="KW-0732">Signal</keyword>
<evidence type="ECO:0000313" key="3">
    <source>
        <dbReference type="EMBL" id="CAA9237964.1"/>
    </source>
</evidence>
<dbReference type="AlphaFoldDB" id="A0A6J4HZ46"/>
<dbReference type="EMBL" id="CADCTA010000060">
    <property type="protein sequence ID" value="CAA9237964.1"/>
    <property type="molecule type" value="Genomic_DNA"/>
</dbReference>
<dbReference type="Gene3D" id="3.40.30.10">
    <property type="entry name" value="Glutaredoxin"/>
    <property type="match status" value="1"/>
</dbReference>
<gene>
    <name evidence="3" type="ORF">AVDCRST_MAG42-1529</name>
</gene>
<protein>
    <submittedName>
        <fullName evidence="3">Thioredoxin Disulfide Isomerase</fullName>
    </submittedName>
</protein>
<dbReference type="InterPro" id="IPR036249">
    <property type="entry name" value="Thioredoxin-like_sf"/>
</dbReference>
<dbReference type="InterPro" id="IPR012336">
    <property type="entry name" value="Thioredoxin-like_fold"/>
</dbReference>
<feature type="domain" description="Thioredoxin" evidence="2">
    <location>
        <begin position="45"/>
        <end position="184"/>
    </location>
</feature>
<dbReference type="InterPro" id="IPR013766">
    <property type="entry name" value="Thioredoxin_domain"/>
</dbReference>
<dbReference type="SUPFAM" id="SSF52833">
    <property type="entry name" value="Thioredoxin-like"/>
    <property type="match status" value="1"/>
</dbReference>